<gene>
    <name evidence="2" type="ORF">EXIGLDRAFT_634066</name>
</gene>
<dbReference type="GO" id="GO:0008757">
    <property type="term" value="F:S-adenosylmethionine-dependent methyltransferase activity"/>
    <property type="evidence" value="ECO:0007669"/>
    <property type="project" value="InterPro"/>
</dbReference>
<dbReference type="AlphaFoldDB" id="A0A166MTJ8"/>
<evidence type="ECO:0000313" key="2">
    <source>
        <dbReference type="EMBL" id="KZV78382.1"/>
    </source>
</evidence>
<keyword evidence="3" id="KW-1185">Reference proteome</keyword>
<dbReference type="Proteomes" id="UP000077266">
    <property type="component" value="Unassembled WGS sequence"/>
</dbReference>
<reference evidence="2 3" key="1">
    <citation type="journal article" date="2016" name="Mol. Biol. Evol.">
        <title>Comparative Genomics of Early-Diverging Mushroom-Forming Fungi Provides Insights into the Origins of Lignocellulose Decay Capabilities.</title>
        <authorList>
            <person name="Nagy L.G."/>
            <person name="Riley R."/>
            <person name="Tritt A."/>
            <person name="Adam C."/>
            <person name="Daum C."/>
            <person name="Floudas D."/>
            <person name="Sun H."/>
            <person name="Yadav J.S."/>
            <person name="Pangilinan J."/>
            <person name="Larsson K.H."/>
            <person name="Matsuura K."/>
            <person name="Barry K."/>
            <person name="Labutti K."/>
            <person name="Kuo R."/>
            <person name="Ohm R.A."/>
            <person name="Bhattacharya S.S."/>
            <person name="Shirouzu T."/>
            <person name="Yoshinaga Y."/>
            <person name="Martin F.M."/>
            <person name="Grigoriev I.V."/>
            <person name="Hibbett D.S."/>
        </authorList>
    </citation>
    <scope>NUCLEOTIDE SEQUENCE [LARGE SCALE GENOMIC DNA]</scope>
    <source>
        <strain evidence="2 3">HHB12029</strain>
    </source>
</reference>
<dbReference type="OrthoDB" id="10017101at2759"/>
<dbReference type="GO" id="GO:0032259">
    <property type="term" value="P:methylation"/>
    <property type="evidence" value="ECO:0007669"/>
    <property type="project" value="UniProtKB-KW"/>
</dbReference>
<accession>A0A166MTJ8</accession>
<keyword evidence="2" id="KW-0808">Transferase</keyword>
<evidence type="ECO:0000313" key="3">
    <source>
        <dbReference type="Proteomes" id="UP000077266"/>
    </source>
</evidence>
<protein>
    <submittedName>
        <fullName evidence="2">S-adenosyl-L-methionine-dependent methyltransferase</fullName>
    </submittedName>
</protein>
<dbReference type="PANTHER" id="PTHR43861:SF1">
    <property type="entry name" value="TRANS-ACONITATE 2-METHYLTRANSFERASE"/>
    <property type="match status" value="1"/>
</dbReference>
<dbReference type="PANTHER" id="PTHR43861">
    <property type="entry name" value="TRANS-ACONITATE 2-METHYLTRANSFERASE-RELATED"/>
    <property type="match status" value="1"/>
</dbReference>
<name>A0A166MTJ8_EXIGL</name>
<dbReference type="CDD" id="cd02440">
    <property type="entry name" value="AdoMet_MTases"/>
    <property type="match status" value="1"/>
</dbReference>
<keyword evidence="2" id="KW-0489">Methyltransferase</keyword>
<dbReference type="InterPro" id="IPR013216">
    <property type="entry name" value="Methyltransf_11"/>
</dbReference>
<dbReference type="STRING" id="1314781.A0A166MTJ8"/>
<dbReference type="SUPFAM" id="SSF53335">
    <property type="entry name" value="S-adenosyl-L-methionine-dependent methyltransferases"/>
    <property type="match status" value="1"/>
</dbReference>
<organism evidence="2 3">
    <name type="scientific">Exidia glandulosa HHB12029</name>
    <dbReference type="NCBI Taxonomy" id="1314781"/>
    <lineage>
        <taxon>Eukaryota</taxon>
        <taxon>Fungi</taxon>
        <taxon>Dikarya</taxon>
        <taxon>Basidiomycota</taxon>
        <taxon>Agaricomycotina</taxon>
        <taxon>Agaricomycetes</taxon>
        <taxon>Auriculariales</taxon>
        <taxon>Exidiaceae</taxon>
        <taxon>Exidia</taxon>
    </lineage>
</organism>
<dbReference type="EMBL" id="KV426924">
    <property type="protein sequence ID" value="KZV78382.1"/>
    <property type="molecule type" value="Genomic_DNA"/>
</dbReference>
<dbReference type="Pfam" id="PF08241">
    <property type="entry name" value="Methyltransf_11"/>
    <property type="match status" value="1"/>
</dbReference>
<proteinExistence type="predicted"/>
<feature type="domain" description="Methyltransferase type 11" evidence="1">
    <location>
        <begin position="46"/>
        <end position="149"/>
    </location>
</feature>
<dbReference type="InParanoid" id="A0A166MTJ8"/>
<sequence length="275" mass="30430">MASDHNDAKDGWSSQKYNKTANFVYSAAYTSAVLDMLDAKPGEKIVDFGCGTGELTKQLAQVVGSQGDVVGYDASQNMVDKARANGVASAYVSDLQQPEFFAHADRERKLERGTQDAVFSNATLHWCNKDPAAVARNAYSLLKPGGRFVAELGGFMNCVGVVQSLYAVLRSRGHDPVPLDPWYFPSTSEYQKVLESAGLVVSSISLHPRLTPLNGPLADWLELFARPSMLREFDEKTAKEIVMEVQNMCERDCKDADGNWAIMYCRLRFRAEKPQ</sequence>
<dbReference type="Gene3D" id="3.40.50.150">
    <property type="entry name" value="Vaccinia Virus protein VP39"/>
    <property type="match status" value="1"/>
</dbReference>
<evidence type="ECO:0000259" key="1">
    <source>
        <dbReference type="Pfam" id="PF08241"/>
    </source>
</evidence>
<dbReference type="InterPro" id="IPR029063">
    <property type="entry name" value="SAM-dependent_MTases_sf"/>
</dbReference>